<dbReference type="Proteomes" id="UP000033710">
    <property type="component" value="Unassembled WGS sequence"/>
</dbReference>
<comment type="caution">
    <text evidence="2">The sequence shown here is derived from an EMBL/GenBank/DDBJ whole genome shotgun (WGS) entry which is preliminary data.</text>
</comment>
<keyword evidence="1" id="KW-0812">Transmembrane</keyword>
<dbReference type="EMBL" id="AXCR01000006">
    <property type="protein sequence ID" value="KJR86589.1"/>
    <property type="molecule type" value="Genomic_DNA"/>
</dbReference>
<evidence type="ECO:0000256" key="1">
    <source>
        <dbReference type="SAM" id="Phobius"/>
    </source>
</evidence>
<accession>A0A0F2MBZ6</accession>
<proteinExistence type="predicted"/>
<protein>
    <submittedName>
        <fullName evidence="2">Uncharacterized protein</fullName>
    </submittedName>
</protein>
<organism evidence="2 3">
    <name type="scientific">Sporothrix schenckii 1099-18</name>
    <dbReference type="NCBI Taxonomy" id="1397361"/>
    <lineage>
        <taxon>Eukaryota</taxon>
        <taxon>Fungi</taxon>
        <taxon>Dikarya</taxon>
        <taxon>Ascomycota</taxon>
        <taxon>Pezizomycotina</taxon>
        <taxon>Sordariomycetes</taxon>
        <taxon>Sordariomycetidae</taxon>
        <taxon>Ophiostomatales</taxon>
        <taxon>Ophiostomataceae</taxon>
        <taxon>Sporothrix</taxon>
    </lineage>
</organism>
<dbReference type="AlphaFoldDB" id="A0A0F2MBZ6"/>
<dbReference type="GeneID" id="27672153"/>
<reference evidence="2 3" key="2">
    <citation type="journal article" date="2015" name="Eukaryot. Cell">
        <title>Asexual propagation of a virulent clone complex in a human and feline outbreak of sporotrichosis.</title>
        <authorList>
            <person name="Teixeira Mde M."/>
            <person name="Rodrigues A.M."/>
            <person name="Tsui C.K."/>
            <person name="de Almeida L.G."/>
            <person name="Van Diepeningen A.D."/>
            <person name="van den Ende B.G."/>
            <person name="Fernandes G.F."/>
            <person name="Kano R."/>
            <person name="Hamelin R.C."/>
            <person name="Lopes-Bezerra L.M."/>
            <person name="Vasconcelos A.T."/>
            <person name="de Hoog S."/>
            <person name="de Camargo Z.P."/>
            <person name="Felipe M.S."/>
        </authorList>
    </citation>
    <scope>NUCLEOTIDE SEQUENCE [LARGE SCALE GENOMIC DNA]</scope>
    <source>
        <strain evidence="2 3">1099-18</strain>
    </source>
</reference>
<dbReference type="KEGG" id="ssck:SPSK_10482"/>
<sequence length="129" mass="14291">MEEPLQALRTATKALAFGLHERQWQEKARQASDEQFSSWKRQERHSQSSWASRFAAPCVLAKRVCLRSGRRVAHHARHGRPSETSRGPWAVAPANHFLLTSLHRTGPVFSALAAAVAGCSAVPLPIIFT</sequence>
<feature type="transmembrane region" description="Helical" evidence="1">
    <location>
        <begin position="108"/>
        <end position="128"/>
    </location>
</feature>
<evidence type="ECO:0000313" key="2">
    <source>
        <dbReference type="EMBL" id="KJR86589.1"/>
    </source>
</evidence>
<name>A0A0F2MBZ6_SPOSC</name>
<keyword evidence="1" id="KW-0472">Membrane</keyword>
<keyword evidence="1" id="KW-1133">Transmembrane helix</keyword>
<evidence type="ECO:0000313" key="3">
    <source>
        <dbReference type="Proteomes" id="UP000033710"/>
    </source>
</evidence>
<reference evidence="2 3" key="1">
    <citation type="journal article" date="2014" name="BMC Genomics">
        <title>Comparative genomics of the major fungal agents of human and animal Sporotrichosis: Sporothrix schenckii and Sporothrix brasiliensis.</title>
        <authorList>
            <person name="Teixeira M.M."/>
            <person name="de Almeida L.G."/>
            <person name="Kubitschek-Barreira P."/>
            <person name="Alves F.L."/>
            <person name="Kioshima E.S."/>
            <person name="Abadio A.K."/>
            <person name="Fernandes L."/>
            <person name="Derengowski L.S."/>
            <person name="Ferreira K.S."/>
            <person name="Souza R.C."/>
            <person name="Ruiz J.C."/>
            <person name="de Andrade N.C."/>
            <person name="Paes H.C."/>
            <person name="Nicola A.M."/>
            <person name="Albuquerque P."/>
            <person name="Gerber A.L."/>
            <person name="Martins V.P."/>
            <person name="Peconick L.D."/>
            <person name="Neto A.V."/>
            <person name="Chaucanez C.B."/>
            <person name="Silva P.A."/>
            <person name="Cunha O.L."/>
            <person name="de Oliveira F.F."/>
            <person name="dos Santos T.C."/>
            <person name="Barros A.L."/>
            <person name="Soares M.A."/>
            <person name="de Oliveira L.M."/>
            <person name="Marini M.M."/>
            <person name="Villalobos-Duno H."/>
            <person name="Cunha M.M."/>
            <person name="de Hoog S."/>
            <person name="da Silveira J.F."/>
            <person name="Henrissat B."/>
            <person name="Nino-Vega G.A."/>
            <person name="Cisalpino P.S."/>
            <person name="Mora-Montes H.M."/>
            <person name="Almeida S.R."/>
            <person name="Stajich J.E."/>
            <person name="Lopes-Bezerra L.M."/>
            <person name="Vasconcelos A.T."/>
            <person name="Felipe M.S."/>
        </authorList>
    </citation>
    <scope>NUCLEOTIDE SEQUENCE [LARGE SCALE GENOMIC DNA]</scope>
    <source>
        <strain evidence="2 3">1099-18</strain>
    </source>
</reference>
<dbReference type="RefSeq" id="XP_016589265.1">
    <property type="nucleotide sequence ID" value="XM_016736876.1"/>
</dbReference>
<dbReference type="VEuPathDB" id="FungiDB:SPSK_10482"/>
<gene>
    <name evidence="2" type="ORF">SPSK_10482</name>
</gene>